<evidence type="ECO:0000313" key="5">
    <source>
        <dbReference type="Proteomes" id="UP000441585"/>
    </source>
</evidence>
<dbReference type="GO" id="GO:0005829">
    <property type="term" value="C:cytosol"/>
    <property type="evidence" value="ECO:0007669"/>
    <property type="project" value="TreeGrafter"/>
</dbReference>
<reference evidence="4 5" key="1">
    <citation type="submission" date="2019-11" db="EMBL/GenBank/DDBJ databases">
        <title>Bacillus idriensis genome.</title>
        <authorList>
            <person name="Konopka E.N."/>
            <person name="Newman J.D."/>
        </authorList>
    </citation>
    <scope>NUCLEOTIDE SEQUENCE [LARGE SCALE GENOMIC DNA]</scope>
    <source>
        <strain evidence="4 5">DSM 19097</strain>
    </source>
</reference>
<dbReference type="InterPro" id="IPR033875">
    <property type="entry name" value="FlhG"/>
</dbReference>
<dbReference type="EMBL" id="WKKF01000001">
    <property type="protein sequence ID" value="MRX53687.1"/>
    <property type="molecule type" value="Genomic_DNA"/>
</dbReference>
<evidence type="ECO:0000313" key="4">
    <source>
        <dbReference type="EMBL" id="MRX53687.1"/>
    </source>
</evidence>
<keyword evidence="2" id="KW-0067">ATP-binding</keyword>
<dbReference type="PANTHER" id="PTHR43384:SF4">
    <property type="entry name" value="CELLULOSE BIOSYNTHESIS PROTEIN BCSQ-RELATED"/>
    <property type="match status" value="1"/>
</dbReference>
<protein>
    <submittedName>
        <fullName evidence="4">P-loop NTPase</fullName>
    </submittedName>
</protein>
<dbReference type="InterPro" id="IPR025501">
    <property type="entry name" value="MinD_FleN"/>
</dbReference>
<dbReference type="GO" id="GO:0016887">
    <property type="term" value="F:ATP hydrolysis activity"/>
    <property type="evidence" value="ECO:0007669"/>
    <property type="project" value="TreeGrafter"/>
</dbReference>
<keyword evidence="5" id="KW-1185">Reference proteome</keyword>
<dbReference type="SUPFAM" id="SSF52540">
    <property type="entry name" value="P-loop containing nucleoside triphosphate hydrolases"/>
    <property type="match status" value="1"/>
</dbReference>
<dbReference type="Proteomes" id="UP000441585">
    <property type="component" value="Unassembled WGS sequence"/>
</dbReference>
<dbReference type="GO" id="GO:0009898">
    <property type="term" value="C:cytoplasmic side of plasma membrane"/>
    <property type="evidence" value="ECO:0007669"/>
    <property type="project" value="TreeGrafter"/>
</dbReference>
<dbReference type="PIRSF" id="PIRSF003092">
    <property type="entry name" value="MinD"/>
    <property type="match status" value="1"/>
</dbReference>
<dbReference type="InterPro" id="IPR027417">
    <property type="entry name" value="P-loop_NTPase"/>
</dbReference>
<dbReference type="InterPro" id="IPR050625">
    <property type="entry name" value="ParA/MinD_ATPase"/>
</dbReference>
<gene>
    <name evidence="4" type="ORF">GJU41_06855</name>
</gene>
<evidence type="ECO:0000256" key="2">
    <source>
        <dbReference type="ARBA" id="ARBA00022840"/>
    </source>
</evidence>
<dbReference type="PANTHER" id="PTHR43384">
    <property type="entry name" value="SEPTUM SITE-DETERMINING PROTEIN MIND HOMOLOG, CHLOROPLASTIC-RELATED"/>
    <property type="match status" value="1"/>
</dbReference>
<evidence type="ECO:0000259" key="3">
    <source>
        <dbReference type="Pfam" id="PF13614"/>
    </source>
</evidence>
<proteinExistence type="predicted"/>
<keyword evidence="1" id="KW-0547">Nucleotide-binding</keyword>
<evidence type="ECO:0000256" key="1">
    <source>
        <dbReference type="ARBA" id="ARBA00022741"/>
    </source>
</evidence>
<sequence length="289" mass="32017">MDQAEQLRLHLQQLNKNDAKSIAVISGKGVVGKSNFTINFAIKLAENEKRVLVFDLDIGYGNIDILIGQSSHSSSLDFFNQKKELDELIHSGPGGFDYICGGTGLSYLFKMEKSQFDSFSAKLEALFKRYDYIIFDMGAGMTEESLKFVLSADELIMVTTPEPTSIMDAYSAIKQISMHDKSIPISIVVNKADHAKAAHQTSVRMKAALEQFLDMKSSYAGWMPDDGFVSQAVLRQIPFTLLFPKSAASRALHEITAKFLGRGKKDSAIHPKAASFLFKMSQFIRGGSY</sequence>
<dbReference type="Pfam" id="PF13614">
    <property type="entry name" value="AAA_31"/>
    <property type="match status" value="1"/>
</dbReference>
<dbReference type="GO" id="GO:0051782">
    <property type="term" value="P:negative regulation of cell division"/>
    <property type="evidence" value="ECO:0007669"/>
    <property type="project" value="TreeGrafter"/>
</dbReference>
<dbReference type="InterPro" id="IPR025669">
    <property type="entry name" value="AAA_dom"/>
</dbReference>
<dbReference type="CDD" id="cd02038">
    <property type="entry name" value="FlhG-like"/>
    <property type="match status" value="1"/>
</dbReference>
<name>A0A6I2M8D4_9BACI</name>
<dbReference type="GO" id="GO:0005524">
    <property type="term" value="F:ATP binding"/>
    <property type="evidence" value="ECO:0007669"/>
    <property type="project" value="UniProtKB-KW"/>
</dbReference>
<comment type="caution">
    <text evidence="4">The sequence shown here is derived from an EMBL/GenBank/DDBJ whole genome shotgun (WGS) entry which is preliminary data.</text>
</comment>
<dbReference type="Gene3D" id="3.40.50.300">
    <property type="entry name" value="P-loop containing nucleotide triphosphate hydrolases"/>
    <property type="match status" value="1"/>
</dbReference>
<accession>A0A6I2M8D4</accession>
<dbReference type="RefSeq" id="WP_154318199.1">
    <property type="nucleotide sequence ID" value="NZ_CAJGAA010000001.1"/>
</dbReference>
<feature type="domain" description="AAA" evidence="3">
    <location>
        <begin position="20"/>
        <end position="178"/>
    </location>
</feature>
<organism evidence="4 5">
    <name type="scientific">Metabacillus idriensis</name>
    <dbReference type="NCBI Taxonomy" id="324768"/>
    <lineage>
        <taxon>Bacteria</taxon>
        <taxon>Bacillati</taxon>
        <taxon>Bacillota</taxon>
        <taxon>Bacilli</taxon>
        <taxon>Bacillales</taxon>
        <taxon>Bacillaceae</taxon>
        <taxon>Metabacillus</taxon>
    </lineage>
</organism>
<dbReference type="AlphaFoldDB" id="A0A6I2M8D4"/>